<feature type="compositionally biased region" description="Basic and acidic residues" evidence="5">
    <location>
        <begin position="998"/>
        <end position="1014"/>
    </location>
</feature>
<dbReference type="PROSITE" id="PS50294">
    <property type="entry name" value="WD_REPEATS_REGION"/>
    <property type="match status" value="2"/>
</dbReference>
<dbReference type="PANTHER" id="PTHR44324:SF3">
    <property type="entry name" value="WD REPEAT-CONTAINING PROTEIN 49-LIKE"/>
    <property type="match status" value="1"/>
</dbReference>
<accession>A0A9D4LT01</accession>
<reference evidence="7" key="1">
    <citation type="journal article" date="2019" name="bioRxiv">
        <title>The Genome of the Zebra Mussel, Dreissena polymorpha: A Resource for Invasive Species Research.</title>
        <authorList>
            <person name="McCartney M.A."/>
            <person name="Auch B."/>
            <person name="Kono T."/>
            <person name="Mallez S."/>
            <person name="Zhang Y."/>
            <person name="Obille A."/>
            <person name="Becker A."/>
            <person name="Abrahante J.E."/>
            <person name="Garbe J."/>
            <person name="Badalamenti J.P."/>
            <person name="Herman A."/>
            <person name="Mangelson H."/>
            <person name="Liachko I."/>
            <person name="Sullivan S."/>
            <person name="Sone E.D."/>
            <person name="Koren S."/>
            <person name="Silverstein K.A.T."/>
            <person name="Beckman K.B."/>
            <person name="Gohl D.M."/>
        </authorList>
    </citation>
    <scope>NUCLEOTIDE SEQUENCE</scope>
    <source>
        <strain evidence="7">Duluth1</strain>
        <tissue evidence="7">Whole animal</tissue>
    </source>
</reference>
<dbReference type="InterPro" id="IPR019775">
    <property type="entry name" value="WD40_repeat_CS"/>
</dbReference>
<comment type="caution">
    <text evidence="7">The sequence shown here is derived from an EMBL/GenBank/DDBJ whole genome shotgun (WGS) entry which is preliminary data.</text>
</comment>
<keyword evidence="3" id="KW-0106">Calcium</keyword>
<feature type="repeat" description="WD" evidence="4">
    <location>
        <begin position="469"/>
        <end position="510"/>
    </location>
</feature>
<dbReference type="InterPro" id="IPR002048">
    <property type="entry name" value="EF_hand_dom"/>
</dbReference>
<keyword evidence="8" id="KW-1185">Reference proteome</keyword>
<reference evidence="7" key="2">
    <citation type="submission" date="2020-11" db="EMBL/GenBank/DDBJ databases">
        <authorList>
            <person name="McCartney M.A."/>
            <person name="Auch B."/>
            <person name="Kono T."/>
            <person name="Mallez S."/>
            <person name="Becker A."/>
            <person name="Gohl D.M."/>
            <person name="Silverstein K.A.T."/>
            <person name="Koren S."/>
            <person name="Bechman K.B."/>
            <person name="Herman A."/>
            <person name="Abrahante J.E."/>
            <person name="Garbe J."/>
        </authorList>
    </citation>
    <scope>NUCLEOTIDE SEQUENCE</scope>
    <source>
        <strain evidence="7">Duluth1</strain>
        <tissue evidence="7">Whole animal</tissue>
    </source>
</reference>
<evidence type="ECO:0000313" key="8">
    <source>
        <dbReference type="Proteomes" id="UP000828390"/>
    </source>
</evidence>
<dbReference type="PROSITE" id="PS50222">
    <property type="entry name" value="EF_HAND_2"/>
    <property type="match status" value="1"/>
</dbReference>
<dbReference type="EMBL" id="JAIWYP010000002">
    <property type="protein sequence ID" value="KAH3863232.1"/>
    <property type="molecule type" value="Genomic_DNA"/>
</dbReference>
<evidence type="ECO:0000256" key="2">
    <source>
        <dbReference type="ARBA" id="ARBA00022737"/>
    </source>
</evidence>
<dbReference type="InterPro" id="IPR011992">
    <property type="entry name" value="EF-hand-dom_pair"/>
</dbReference>
<feature type="region of interest" description="Disordered" evidence="5">
    <location>
        <begin position="1137"/>
        <end position="1195"/>
    </location>
</feature>
<name>A0A9D4LT01_DREPO</name>
<dbReference type="Pfam" id="PF00400">
    <property type="entry name" value="WD40"/>
    <property type="match status" value="5"/>
</dbReference>
<feature type="repeat" description="WD" evidence="4">
    <location>
        <begin position="433"/>
        <end position="458"/>
    </location>
</feature>
<evidence type="ECO:0000256" key="3">
    <source>
        <dbReference type="ARBA" id="ARBA00022837"/>
    </source>
</evidence>
<organism evidence="7 8">
    <name type="scientific">Dreissena polymorpha</name>
    <name type="common">Zebra mussel</name>
    <name type="synonym">Mytilus polymorpha</name>
    <dbReference type="NCBI Taxonomy" id="45954"/>
    <lineage>
        <taxon>Eukaryota</taxon>
        <taxon>Metazoa</taxon>
        <taxon>Spiralia</taxon>
        <taxon>Lophotrochozoa</taxon>
        <taxon>Mollusca</taxon>
        <taxon>Bivalvia</taxon>
        <taxon>Autobranchia</taxon>
        <taxon>Heteroconchia</taxon>
        <taxon>Euheterodonta</taxon>
        <taxon>Imparidentia</taxon>
        <taxon>Neoheterodontei</taxon>
        <taxon>Myida</taxon>
        <taxon>Dreissenoidea</taxon>
        <taxon>Dreissenidae</taxon>
        <taxon>Dreissena</taxon>
    </lineage>
</organism>
<dbReference type="InterPro" id="IPR051242">
    <property type="entry name" value="WD-EF-hand_domain"/>
</dbReference>
<dbReference type="SMART" id="SM00320">
    <property type="entry name" value="WD40"/>
    <property type="match status" value="9"/>
</dbReference>
<dbReference type="PROSITE" id="PS00018">
    <property type="entry name" value="EF_HAND_1"/>
    <property type="match status" value="1"/>
</dbReference>
<evidence type="ECO:0000259" key="6">
    <source>
        <dbReference type="PROSITE" id="PS50222"/>
    </source>
</evidence>
<sequence>MASVTLDRRFSVLPPIKKEESMDVNSNMMNNGENYHRTENSESVRKLSQENGISRSVNLDIPEQPFSSILKKTRQFQEFDSFDKEENLRLEEEIKLHHLEKLMNRFHKHKPEAILLQAGTGFFPAKTLPRTPGCMNLAEFKQTISDVLVTDEYDDYLEKLFMKLDSSGSGYVDWNEFCTYLLLLYRENDYMRTKREIPFLVEPKIRHIVQNRQEQTTKIVAVDGPTRYVTISREGAISVWYPSMQYDKYYIISDDEVDTSQKRRFKMWVTDAIYMPNCHKIAIASTSRDIRFFDTSTAQYFEEWHLFALPDVPYCFDYYYDKRNPNSESLLIFGNDTGDINILRFYKPVTQLFNVPFKNEGGAHKIFMQNLHEHSKYIGHTVLPAVHPELIRQVQFVPDNDMIISSCASPVKSIVISVTSLKKVYVFKIDKGVECFDFSKKLNILVTGSLDHNIRLWNPYVTFKPMAVLEGHGTGVIGVKIHEGLMQVFSYSKEAVVKVWDIKEHALLQTVILKFPSSIHGRMPEHGQFPIHLQPSPQSSLLVTCNDYIGLLKLGRTSIPHSDTVNTHDTQLCCAIYNPMFKQVATGCDSSVIALWDIETGNKSVVLSNAHMEEEITCMTFDSSYRRLLSGARNGTIKVWNFQNGHNLHKLEAVAEAEVTGIMPLLDKKIILAVGWSRQITLYEDSDPDSMYVHAQQTWKGGQLHKDDILTIDFCPPNLLCTASFDGEIIIWDVETEKVFNRLRKGAASNLKKKIEDMSSVTEKSTESDRPKSMNSRPNSRHQKSHKLEKGQTAPVDKVLFLKGRATGRNMEVSSLVTSEGGYIRFWCLYGARNEMGYFYAPDQPDESILGMCTNQNNSLLVTGDTTGHIKVWDILSYCIRFQDKGRIKSKPLLEAHWRAHDSAIVSVEFAKHDTGDYIISASTDKTARLWTLREGQYIGTFGQKRSWNLKEPTTWAHPRTPWTLNVDSSKKDTDSSTTVSDSKSQLTDGADLDLQPEGDKLHGNQPEKTRIKSPDLVLPPVETKTVETTDEKPTKTSKREPRELRPVDKTFLGIRVEKELLRKQKDRKERRENFGDITLKKTQQYGKLCSPFQALSVPTVVDIKIPNNMPLSSRMISKGYTSQNLTEDMVMNMDFSYGGRDSPQGGDQVGEPVAPKKVVPGSKAGSREKESRSSMRSTPRVFAAPTLKKHHTVA</sequence>
<dbReference type="SUPFAM" id="SSF47473">
    <property type="entry name" value="EF-hand"/>
    <property type="match status" value="1"/>
</dbReference>
<dbReference type="SUPFAM" id="SSF50978">
    <property type="entry name" value="WD40 repeat-like"/>
    <property type="match status" value="2"/>
</dbReference>
<evidence type="ECO:0000256" key="1">
    <source>
        <dbReference type="ARBA" id="ARBA00022574"/>
    </source>
</evidence>
<feature type="domain" description="EF-hand" evidence="6">
    <location>
        <begin position="152"/>
        <end position="187"/>
    </location>
</feature>
<dbReference type="PANTHER" id="PTHR44324">
    <property type="entry name" value="WD40 REPEAT DOMAIN 95"/>
    <property type="match status" value="1"/>
</dbReference>
<keyword evidence="1 4" id="KW-0853">WD repeat</keyword>
<evidence type="ECO:0000256" key="4">
    <source>
        <dbReference type="PROSITE-ProRule" id="PRU00221"/>
    </source>
</evidence>
<feature type="repeat" description="WD" evidence="4">
    <location>
        <begin position="565"/>
        <end position="606"/>
    </location>
</feature>
<feature type="repeat" description="WD" evidence="4">
    <location>
        <begin position="609"/>
        <end position="650"/>
    </location>
</feature>
<dbReference type="Gene3D" id="1.10.238.10">
    <property type="entry name" value="EF-hand"/>
    <property type="match status" value="1"/>
</dbReference>
<feature type="repeat" description="WD" evidence="4">
    <location>
        <begin position="702"/>
        <end position="742"/>
    </location>
</feature>
<keyword evidence="2" id="KW-0677">Repeat</keyword>
<dbReference type="PROSITE" id="PS00678">
    <property type="entry name" value="WD_REPEATS_1"/>
    <property type="match status" value="2"/>
</dbReference>
<dbReference type="AlphaFoldDB" id="A0A9D4LT01"/>
<dbReference type="InterPro" id="IPR015943">
    <property type="entry name" value="WD40/YVTN_repeat-like_dom_sf"/>
</dbReference>
<gene>
    <name evidence="7" type="ORF">DPMN_026212</name>
</gene>
<dbReference type="Gene3D" id="2.130.10.10">
    <property type="entry name" value="YVTN repeat-like/Quinoprotein amine dehydrogenase"/>
    <property type="match status" value="3"/>
</dbReference>
<dbReference type="InterPro" id="IPR036322">
    <property type="entry name" value="WD40_repeat_dom_sf"/>
</dbReference>
<feature type="region of interest" description="Disordered" evidence="5">
    <location>
        <begin position="754"/>
        <end position="791"/>
    </location>
</feature>
<feature type="region of interest" description="Disordered" evidence="5">
    <location>
        <begin position="959"/>
        <end position="1043"/>
    </location>
</feature>
<evidence type="ECO:0000256" key="5">
    <source>
        <dbReference type="SAM" id="MobiDB-lite"/>
    </source>
</evidence>
<dbReference type="GO" id="GO:0005509">
    <property type="term" value="F:calcium ion binding"/>
    <property type="evidence" value="ECO:0007669"/>
    <property type="project" value="InterPro"/>
</dbReference>
<feature type="compositionally biased region" description="Basic and acidic residues" evidence="5">
    <location>
        <begin position="1025"/>
        <end position="1043"/>
    </location>
</feature>
<dbReference type="InterPro" id="IPR018247">
    <property type="entry name" value="EF_Hand_1_Ca_BS"/>
</dbReference>
<dbReference type="InterPro" id="IPR001680">
    <property type="entry name" value="WD40_rpt"/>
</dbReference>
<evidence type="ECO:0000313" key="7">
    <source>
        <dbReference type="EMBL" id="KAH3863232.1"/>
    </source>
</evidence>
<feature type="compositionally biased region" description="Low complexity" evidence="5">
    <location>
        <begin position="976"/>
        <end position="985"/>
    </location>
</feature>
<dbReference type="Proteomes" id="UP000828390">
    <property type="component" value="Unassembled WGS sequence"/>
</dbReference>
<dbReference type="PROSITE" id="PS50082">
    <property type="entry name" value="WD_REPEATS_2"/>
    <property type="match status" value="6"/>
</dbReference>
<feature type="repeat" description="WD" evidence="4">
    <location>
        <begin position="898"/>
        <end position="941"/>
    </location>
</feature>
<proteinExistence type="predicted"/>
<protein>
    <recommendedName>
        <fullName evidence="6">EF-hand domain-containing protein</fullName>
    </recommendedName>
</protein>